<comment type="caution">
    <text evidence="2">The sequence shown here is derived from an EMBL/GenBank/DDBJ whole genome shotgun (WGS) entry which is preliminary data.</text>
</comment>
<dbReference type="EMBL" id="DTAD01000065">
    <property type="protein sequence ID" value="HGN90677.1"/>
    <property type="molecule type" value="Genomic_DNA"/>
</dbReference>
<reference evidence="2" key="1">
    <citation type="journal article" date="2020" name="mSystems">
        <title>Genome- and Community-Level Interaction Insights into Carbon Utilization and Element Cycling Functions of Hydrothermarchaeota in Hydrothermal Sediment.</title>
        <authorList>
            <person name="Zhou Z."/>
            <person name="Liu Y."/>
            <person name="Xu W."/>
            <person name="Pan J."/>
            <person name="Luo Z.H."/>
            <person name="Li M."/>
        </authorList>
    </citation>
    <scope>NUCLEOTIDE SEQUENCE [LARGE SCALE GENOMIC DNA]</scope>
    <source>
        <strain evidence="2">SpSt-613</strain>
    </source>
</reference>
<protein>
    <submittedName>
        <fullName evidence="2">Zinc ribbon domain-containing protein</fullName>
    </submittedName>
</protein>
<feature type="transmembrane region" description="Helical" evidence="1">
    <location>
        <begin position="7"/>
        <end position="27"/>
    </location>
</feature>
<sequence length="220" mass="23301">MVNPRLGIILGAIGVIVVLLPILALFITGGYNSPIQRFYDSSLAPGLPMGILVTAAGAAVTAVGLLIFIKGMREGPAYPTASAPIRRPLSRPRHENRELEQIEQEISNLLDNQPTMEIRTVQQPPPKRAPAKQEAVAVQTTEKKGGMVVVTRGVDMVCQSCGAVNPLGSKICASCGAQLFQPDAKATPCPVCGAPLDETYKIGENIVCKICFSEIKPNAG</sequence>
<dbReference type="AlphaFoldDB" id="A0A7C4E283"/>
<evidence type="ECO:0000256" key="1">
    <source>
        <dbReference type="SAM" id="Phobius"/>
    </source>
</evidence>
<keyword evidence="1" id="KW-0812">Transmembrane</keyword>
<evidence type="ECO:0000313" key="2">
    <source>
        <dbReference type="EMBL" id="HGN90677.1"/>
    </source>
</evidence>
<proteinExistence type="predicted"/>
<keyword evidence="1" id="KW-0472">Membrane</keyword>
<gene>
    <name evidence="2" type="ORF">ENT82_06095</name>
</gene>
<feature type="transmembrane region" description="Helical" evidence="1">
    <location>
        <begin position="47"/>
        <end position="69"/>
    </location>
</feature>
<accession>A0A7C4E283</accession>
<organism evidence="2">
    <name type="scientific">Caldiarchaeum subterraneum</name>
    <dbReference type="NCBI Taxonomy" id="311458"/>
    <lineage>
        <taxon>Archaea</taxon>
        <taxon>Nitrososphaerota</taxon>
        <taxon>Candidatus Caldarchaeales</taxon>
        <taxon>Candidatus Caldarchaeaceae</taxon>
        <taxon>Candidatus Caldarchaeum</taxon>
    </lineage>
</organism>
<keyword evidence="1" id="KW-1133">Transmembrane helix</keyword>
<name>A0A7C4E283_CALS0</name>